<dbReference type="PROSITE" id="PS01195">
    <property type="entry name" value="PEPT_TRNA_HYDROL_1"/>
    <property type="match status" value="1"/>
</dbReference>
<name>A0A0M2K605_9GAMM</name>
<dbReference type="EMBL" id="CP013970">
    <property type="protein sequence ID" value="AXF76023.1"/>
    <property type="molecule type" value="Genomic_DNA"/>
</dbReference>
<comment type="function">
    <text evidence="7">Catalyzes the release of premature peptidyl moieties from peptidyl-tRNA molecules trapped in stalled 50S ribosomal subunits, and thus maintains levels of free tRNAs and 50S ribosomes.</text>
</comment>
<dbReference type="SUPFAM" id="SSF53178">
    <property type="entry name" value="Peptidyl-tRNA hydrolase-like"/>
    <property type="match status" value="1"/>
</dbReference>
<feature type="site" description="Stabilizes the basic form of H active site to accept a proton" evidence="7">
    <location>
        <position position="95"/>
    </location>
</feature>
<dbReference type="InterPro" id="IPR036416">
    <property type="entry name" value="Pept_tRNA_hydro_sf"/>
</dbReference>
<evidence type="ECO:0000256" key="5">
    <source>
        <dbReference type="ARBA" id="ARBA00038063"/>
    </source>
</evidence>
<comment type="catalytic activity">
    <reaction evidence="7 8">
        <text>an N-acyl-L-alpha-aminoacyl-tRNA + H2O = an N-acyl-L-amino acid + a tRNA + H(+)</text>
        <dbReference type="Rhea" id="RHEA:54448"/>
        <dbReference type="Rhea" id="RHEA-COMP:10123"/>
        <dbReference type="Rhea" id="RHEA-COMP:13883"/>
        <dbReference type="ChEBI" id="CHEBI:15377"/>
        <dbReference type="ChEBI" id="CHEBI:15378"/>
        <dbReference type="ChEBI" id="CHEBI:59874"/>
        <dbReference type="ChEBI" id="CHEBI:78442"/>
        <dbReference type="ChEBI" id="CHEBI:138191"/>
        <dbReference type="EC" id="3.1.1.29"/>
    </reaction>
</comment>
<dbReference type="EMBL" id="JXNU01000003">
    <property type="protein sequence ID" value="KKF34810.1"/>
    <property type="molecule type" value="Genomic_DNA"/>
</dbReference>
<feature type="binding site" evidence="7">
    <location>
        <position position="68"/>
    </location>
    <ligand>
        <name>tRNA</name>
        <dbReference type="ChEBI" id="CHEBI:17843"/>
    </ligand>
</feature>
<comment type="subcellular location">
    <subcellularLocation>
        <location evidence="7">Cytoplasm</location>
    </subcellularLocation>
</comment>
<evidence type="ECO:0000256" key="8">
    <source>
        <dbReference type="RuleBase" id="RU000673"/>
    </source>
</evidence>
<dbReference type="GO" id="GO:0004045">
    <property type="term" value="F:peptidyl-tRNA hydrolase activity"/>
    <property type="evidence" value="ECO:0007669"/>
    <property type="project" value="UniProtKB-UniRule"/>
</dbReference>
<evidence type="ECO:0000313" key="13">
    <source>
        <dbReference type="Proteomes" id="UP000264980"/>
    </source>
</evidence>
<evidence type="ECO:0000256" key="4">
    <source>
        <dbReference type="ARBA" id="ARBA00022884"/>
    </source>
</evidence>
<gene>
    <name evidence="7" type="primary">pth</name>
    <name evidence="10" type="ORF">AV903_08110</name>
    <name evidence="11" type="ORF">SY86_04185</name>
</gene>
<dbReference type="PANTHER" id="PTHR17224:SF1">
    <property type="entry name" value="PEPTIDYL-TRNA HYDROLASE"/>
    <property type="match status" value="1"/>
</dbReference>
<protein>
    <recommendedName>
        <fullName evidence="6 7">Peptidyl-tRNA hydrolase</fullName>
        <shortName evidence="7">Pth</shortName>
        <ecNumber evidence="1 7">3.1.1.29</ecNumber>
    </recommendedName>
</protein>
<dbReference type="GO" id="GO:0006515">
    <property type="term" value="P:protein quality control for misfolded or incompletely synthesized proteins"/>
    <property type="evidence" value="ECO:0007669"/>
    <property type="project" value="UniProtKB-UniRule"/>
</dbReference>
<keyword evidence="4 7" id="KW-0694">RNA-binding</keyword>
<keyword evidence="2 7" id="KW-0820">tRNA-binding</keyword>
<evidence type="ECO:0000313" key="11">
    <source>
        <dbReference type="EMBL" id="KKF34810.1"/>
    </source>
</evidence>
<evidence type="ECO:0000256" key="6">
    <source>
        <dbReference type="ARBA" id="ARBA00050038"/>
    </source>
</evidence>
<keyword evidence="12" id="KW-1185">Reference proteome</keyword>
<evidence type="ECO:0000313" key="12">
    <source>
        <dbReference type="Proteomes" id="UP000033924"/>
    </source>
</evidence>
<dbReference type="CDD" id="cd00462">
    <property type="entry name" value="PTH"/>
    <property type="match status" value="1"/>
</dbReference>
<sequence length="195" mass="21472">MSSIKLIVGLANPGAEYADTRHNAGAWYIDLLADRHNQLLKEESKFYGFTARLNIESADIRLLVPCTFMNLSGKAVAAMATFYRISPEEILVAHDELDLPPGVAKFKQGGGHGGHNGLKDIISKLGNNQNFHRLRLGIGHPGDRNKVVGFVLGKPPVSEQKRIDEAVDEAARCTELWIKEGSLKAMNRLHSFKAE</sequence>
<evidence type="ECO:0000256" key="3">
    <source>
        <dbReference type="ARBA" id="ARBA00022801"/>
    </source>
</evidence>
<evidence type="ECO:0000313" key="10">
    <source>
        <dbReference type="EMBL" id="AXF76023.1"/>
    </source>
</evidence>
<comment type="subunit">
    <text evidence="7">Monomer.</text>
</comment>
<dbReference type="GO" id="GO:0000049">
    <property type="term" value="F:tRNA binding"/>
    <property type="evidence" value="ECO:0007669"/>
    <property type="project" value="UniProtKB-UniRule"/>
</dbReference>
<dbReference type="InterPro" id="IPR018171">
    <property type="entry name" value="Pept_tRNA_hydro_CS"/>
</dbReference>
<feature type="binding site" evidence="7">
    <location>
        <position position="70"/>
    </location>
    <ligand>
        <name>tRNA</name>
        <dbReference type="ChEBI" id="CHEBI:17843"/>
    </ligand>
</feature>
<evidence type="ECO:0000256" key="9">
    <source>
        <dbReference type="RuleBase" id="RU004320"/>
    </source>
</evidence>
<dbReference type="Gene3D" id="3.40.50.1470">
    <property type="entry name" value="Peptidyl-tRNA hydrolase"/>
    <property type="match status" value="1"/>
</dbReference>
<comment type="similarity">
    <text evidence="5 7 9">Belongs to the PTH family.</text>
</comment>
<accession>A0A0M2K605</accession>
<dbReference type="PANTHER" id="PTHR17224">
    <property type="entry name" value="PEPTIDYL-TRNA HYDROLASE"/>
    <property type="match status" value="1"/>
</dbReference>
<dbReference type="Pfam" id="PF01195">
    <property type="entry name" value="Pept_tRNA_hydro"/>
    <property type="match status" value="1"/>
</dbReference>
<comment type="function">
    <text evidence="7">Hydrolyzes ribosome-free peptidyl-tRNAs (with 1 or more amino acids incorporated), which drop off the ribosome during protein synthesis, or as a result of ribosome stalling.</text>
</comment>
<reference evidence="10 13" key="2">
    <citation type="submission" date="2016-01" db="EMBL/GenBank/DDBJ databases">
        <authorList>
            <person name="Oliw E.H."/>
        </authorList>
    </citation>
    <scope>NUCLEOTIDE SEQUENCE [LARGE SCALE GENOMIC DNA]</scope>
    <source>
        <strain evidence="10 13">MDcuke</strain>
    </source>
</reference>
<evidence type="ECO:0000256" key="1">
    <source>
        <dbReference type="ARBA" id="ARBA00013260"/>
    </source>
</evidence>
<feature type="active site" description="Proton acceptor" evidence="7">
    <location>
        <position position="22"/>
    </location>
</feature>
<feature type="binding site" evidence="7">
    <location>
        <position position="116"/>
    </location>
    <ligand>
        <name>tRNA</name>
        <dbReference type="ChEBI" id="CHEBI:17843"/>
    </ligand>
</feature>
<keyword evidence="3 7" id="KW-0378">Hydrolase</keyword>
<organism evidence="11 12">
    <name type="scientific">Erwinia tracheiphila</name>
    <dbReference type="NCBI Taxonomy" id="65700"/>
    <lineage>
        <taxon>Bacteria</taxon>
        <taxon>Pseudomonadati</taxon>
        <taxon>Pseudomonadota</taxon>
        <taxon>Gammaproteobacteria</taxon>
        <taxon>Enterobacterales</taxon>
        <taxon>Erwiniaceae</taxon>
        <taxon>Erwinia</taxon>
    </lineage>
</organism>
<dbReference type="FunFam" id="3.40.50.1470:FF:000001">
    <property type="entry name" value="Peptidyl-tRNA hydrolase"/>
    <property type="match status" value="1"/>
</dbReference>
<dbReference type="PATRIC" id="fig|65700.7.peg.1056"/>
<dbReference type="GO" id="GO:0005737">
    <property type="term" value="C:cytoplasm"/>
    <property type="evidence" value="ECO:0007669"/>
    <property type="project" value="UniProtKB-SubCell"/>
</dbReference>
<evidence type="ECO:0000256" key="7">
    <source>
        <dbReference type="HAMAP-Rule" id="MF_00083"/>
    </source>
</evidence>
<dbReference type="RefSeq" id="WP_016189477.1">
    <property type="nucleotide sequence ID" value="NZ_CP013970.1"/>
</dbReference>
<dbReference type="EC" id="3.1.1.29" evidence="1 7"/>
<feature type="binding site" evidence="7">
    <location>
        <position position="17"/>
    </location>
    <ligand>
        <name>tRNA</name>
        <dbReference type="ChEBI" id="CHEBI:17843"/>
    </ligand>
</feature>
<keyword evidence="7" id="KW-0963">Cytoplasm</keyword>
<dbReference type="Proteomes" id="UP000033924">
    <property type="component" value="Unassembled WGS sequence"/>
</dbReference>
<feature type="site" description="Discriminates between blocked and unblocked aminoacyl-tRNA" evidence="7">
    <location>
        <position position="12"/>
    </location>
</feature>
<evidence type="ECO:0000256" key="2">
    <source>
        <dbReference type="ARBA" id="ARBA00022555"/>
    </source>
</evidence>
<dbReference type="NCBIfam" id="TIGR00447">
    <property type="entry name" value="pth"/>
    <property type="match status" value="1"/>
</dbReference>
<dbReference type="PROSITE" id="PS01196">
    <property type="entry name" value="PEPT_TRNA_HYDROL_2"/>
    <property type="match status" value="1"/>
</dbReference>
<dbReference type="STRING" id="65700.SY86_04185"/>
<dbReference type="Proteomes" id="UP000264980">
    <property type="component" value="Chromosome"/>
</dbReference>
<dbReference type="AlphaFoldDB" id="A0A0M2K605"/>
<proteinExistence type="inferred from homology"/>
<dbReference type="InterPro" id="IPR001328">
    <property type="entry name" value="Pept_tRNA_hydro"/>
</dbReference>
<dbReference type="HAMAP" id="MF_00083">
    <property type="entry name" value="Pept_tRNA_hydro_bact"/>
    <property type="match status" value="1"/>
</dbReference>
<reference evidence="11 12" key="1">
    <citation type="submission" date="2015-01" db="EMBL/GenBank/DDBJ databases">
        <title>Erwinia tracheiphila.</title>
        <authorList>
            <person name="Shapiro L.R."/>
        </authorList>
    </citation>
    <scope>NUCLEOTIDE SEQUENCE [LARGE SCALE GENOMIC DNA]</scope>
    <source>
        <strain evidence="11 12">BuffGH</strain>
    </source>
</reference>
<dbReference type="GO" id="GO:0072344">
    <property type="term" value="P:rescue of stalled ribosome"/>
    <property type="evidence" value="ECO:0007669"/>
    <property type="project" value="UniProtKB-UniRule"/>
</dbReference>